<organism evidence="15 16">
    <name type="scientific">Paenibacillus gyeongsangnamensis</name>
    <dbReference type="NCBI Taxonomy" id="3388067"/>
    <lineage>
        <taxon>Bacteria</taxon>
        <taxon>Bacillati</taxon>
        <taxon>Bacillota</taxon>
        <taxon>Bacilli</taxon>
        <taxon>Bacillales</taxon>
        <taxon>Paenibacillaceae</taxon>
        <taxon>Paenibacillus</taxon>
    </lineage>
</organism>
<sequence>MGIQKRLVGSYLAVILVTVAILEGLAISFVKFYYDRNVERILINQAQISASFFHQYFADQDLEKQSERLLSGFAENSSAQVQIIGPSGRLLQDSAGQPPGKDMNGYEDVRQAMSGTSSIWRGPEPLTKEPVMAVSYPLKAGEKTVGLVRFVTSMTETNKTVQYIASVYISSGFVVIVIVAVLGLWLSRTITSSITELKRAAERMAEGDFSVRAKKRYRDELGTLADTLNTMAEKVKQNERLKSEFISSVSHEIRTPLTSIKGWVVTLKSSLEDRLLLEDGFDVIEEETDRLTRLVDELLDFSKLDNGRIELRRTSFPLPELLRHVAKQLMPRADRQGIKLQVEADVPVPNIFADPSRLKQVLINLVDNALKFTDKGGSITLAVRPDRGKAVIAVTDTGVGITEYELGKIFQKFYKGSGQAAGSGLGLSISEEIVKLHGGELTVQSQVGKGTRVEIVLPLEANEQV</sequence>
<dbReference type="SUPFAM" id="SSF55874">
    <property type="entry name" value="ATPase domain of HSP90 chaperone/DNA topoisomerase II/histidine kinase"/>
    <property type="match status" value="1"/>
</dbReference>
<evidence type="ECO:0000313" key="16">
    <source>
        <dbReference type="Proteomes" id="UP001527882"/>
    </source>
</evidence>
<evidence type="ECO:0000256" key="4">
    <source>
        <dbReference type="ARBA" id="ARBA00022475"/>
    </source>
</evidence>
<evidence type="ECO:0000313" key="15">
    <source>
        <dbReference type="EMBL" id="MCZ8511802.1"/>
    </source>
</evidence>
<dbReference type="CDD" id="cd06225">
    <property type="entry name" value="HAMP"/>
    <property type="match status" value="1"/>
</dbReference>
<dbReference type="Proteomes" id="UP001527882">
    <property type="component" value="Unassembled WGS sequence"/>
</dbReference>
<comment type="catalytic activity">
    <reaction evidence="1">
        <text>ATP + protein L-histidine = ADP + protein N-phospho-L-histidine.</text>
        <dbReference type="EC" id="2.7.13.3"/>
    </reaction>
</comment>
<gene>
    <name evidence="15" type="ORF">O9H85_05065</name>
</gene>
<accession>A0ABT4Q4L1</accession>
<keyword evidence="16" id="KW-1185">Reference proteome</keyword>
<evidence type="ECO:0000256" key="2">
    <source>
        <dbReference type="ARBA" id="ARBA00004651"/>
    </source>
</evidence>
<dbReference type="EC" id="2.7.13.3" evidence="3"/>
<evidence type="ECO:0000256" key="5">
    <source>
        <dbReference type="ARBA" id="ARBA00022553"/>
    </source>
</evidence>
<keyword evidence="4" id="KW-1003">Cell membrane</keyword>
<evidence type="ECO:0000256" key="7">
    <source>
        <dbReference type="ARBA" id="ARBA00022741"/>
    </source>
</evidence>
<keyword evidence="9" id="KW-0067">ATP-binding</keyword>
<dbReference type="GO" id="GO:0016301">
    <property type="term" value="F:kinase activity"/>
    <property type="evidence" value="ECO:0007669"/>
    <property type="project" value="UniProtKB-KW"/>
</dbReference>
<dbReference type="Pfam" id="PF02518">
    <property type="entry name" value="HATPase_c"/>
    <property type="match status" value="1"/>
</dbReference>
<dbReference type="InterPro" id="IPR004358">
    <property type="entry name" value="Sig_transdc_His_kin-like_C"/>
</dbReference>
<dbReference type="Gene3D" id="1.10.287.130">
    <property type="match status" value="1"/>
</dbReference>
<evidence type="ECO:0000256" key="10">
    <source>
        <dbReference type="ARBA" id="ARBA00023012"/>
    </source>
</evidence>
<dbReference type="Gene3D" id="1.10.8.500">
    <property type="entry name" value="HAMP domain in histidine kinase"/>
    <property type="match status" value="1"/>
</dbReference>
<dbReference type="Gene3D" id="3.30.565.10">
    <property type="entry name" value="Histidine kinase-like ATPase, C-terminal domain"/>
    <property type="match status" value="1"/>
</dbReference>
<dbReference type="InterPro" id="IPR003594">
    <property type="entry name" value="HATPase_dom"/>
</dbReference>
<dbReference type="PROSITE" id="PS50885">
    <property type="entry name" value="HAMP"/>
    <property type="match status" value="1"/>
</dbReference>
<dbReference type="PANTHER" id="PTHR42878:SF7">
    <property type="entry name" value="SENSOR HISTIDINE KINASE GLRK"/>
    <property type="match status" value="1"/>
</dbReference>
<dbReference type="RefSeq" id="WP_269880203.1">
    <property type="nucleotide sequence ID" value="NZ_JAQAGZ010000003.1"/>
</dbReference>
<comment type="caution">
    <text evidence="15">The sequence shown here is derived from an EMBL/GenBank/DDBJ whole genome shotgun (WGS) entry which is preliminary data.</text>
</comment>
<evidence type="ECO:0000256" key="9">
    <source>
        <dbReference type="ARBA" id="ARBA00022840"/>
    </source>
</evidence>
<dbReference type="SMART" id="SM00304">
    <property type="entry name" value="HAMP"/>
    <property type="match status" value="1"/>
</dbReference>
<dbReference type="InterPro" id="IPR036890">
    <property type="entry name" value="HATPase_C_sf"/>
</dbReference>
<dbReference type="SUPFAM" id="SSF158472">
    <property type="entry name" value="HAMP domain-like"/>
    <property type="match status" value="1"/>
</dbReference>
<dbReference type="Pfam" id="PF00672">
    <property type="entry name" value="HAMP"/>
    <property type="match status" value="1"/>
</dbReference>
<protein>
    <recommendedName>
        <fullName evidence="3">histidine kinase</fullName>
        <ecNumber evidence="3">2.7.13.3</ecNumber>
    </recommendedName>
</protein>
<dbReference type="SMART" id="SM00388">
    <property type="entry name" value="HisKA"/>
    <property type="match status" value="1"/>
</dbReference>
<dbReference type="PROSITE" id="PS50109">
    <property type="entry name" value="HIS_KIN"/>
    <property type="match status" value="1"/>
</dbReference>
<keyword evidence="10" id="KW-0902">Two-component regulatory system</keyword>
<dbReference type="SMART" id="SM00387">
    <property type="entry name" value="HATPase_c"/>
    <property type="match status" value="1"/>
</dbReference>
<dbReference type="PANTHER" id="PTHR42878">
    <property type="entry name" value="TWO-COMPONENT HISTIDINE KINASE"/>
    <property type="match status" value="1"/>
</dbReference>
<evidence type="ECO:0000256" key="3">
    <source>
        <dbReference type="ARBA" id="ARBA00012438"/>
    </source>
</evidence>
<keyword evidence="11 12" id="KW-0472">Membrane</keyword>
<dbReference type="CDD" id="cd00082">
    <property type="entry name" value="HisKA"/>
    <property type="match status" value="1"/>
</dbReference>
<feature type="domain" description="Histidine kinase" evidence="13">
    <location>
        <begin position="248"/>
        <end position="461"/>
    </location>
</feature>
<keyword evidence="8 15" id="KW-0418">Kinase</keyword>
<reference evidence="15 16" key="1">
    <citation type="submission" date="2022-12" db="EMBL/GenBank/DDBJ databases">
        <title>Draft genome sequence of Paenibacillus sp. dW9.</title>
        <authorList>
            <person name="Choi E.-W."/>
            <person name="Kim D.-U."/>
        </authorList>
    </citation>
    <scope>NUCLEOTIDE SEQUENCE [LARGE SCALE GENOMIC DNA]</scope>
    <source>
        <strain evidence="16">dW9</strain>
    </source>
</reference>
<dbReference type="InterPro" id="IPR050351">
    <property type="entry name" value="BphY/WalK/GraS-like"/>
</dbReference>
<dbReference type="PRINTS" id="PR00344">
    <property type="entry name" value="BCTRLSENSOR"/>
</dbReference>
<evidence type="ECO:0000256" key="8">
    <source>
        <dbReference type="ARBA" id="ARBA00022777"/>
    </source>
</evidence>
<dbReference type="InterPro" id="IPR003661">
    <property type="entry name" value="HisK_dim/P_dom"/>
</dbReference>
<keyword evidence="7" id="KW-0547">Nucleotide-binding</keyword>
<comment type="subcellular location">
    <subcellularLocation>
        <location evidence="2">Cell membrane</location>
        <topology evidence="2">Multi-pass membrane protein</topology>
    </subcellularLocation>
</comment>
<dbReference type="InterPro" id="IPR036097">
    <property type="entry name" value="HisK_dim/P_sf"/>
</dbReference>
<evidence type="ECO:0000256" key="1">
    <source>
        <dbReference type="ARBA" id="ARBA00000085"/>
    </source>
</evidence>
<evidence type="ECO:0000256" key="11">
    <source>
        <dbReference type="ARBA" id="ARBA00023136"/>
    </source>
</evidence>
<evidence type="ECO:0000256" key="12">
    <source>
        <dbReference type="SAM" id="Phobius"/>
    </source>
</evidence>
<feature type="domain" description="HAMP" evidence="14">
    <location>
        <begin position="188"/>
        <end position="240"/>
    </location>
</feature>
<evidence type="ECO:0000259" key="13">
    <source>
        <dbReference type="PROSITE" id="PS50109"/>
    </source>
</evidence>
<keyword evidence="6" id="KW-0808">Transferase</keyword>
<evidence type="ECO:0000259" key="14">
    <source>
        <dbReference type="PROSITE" id="PS50885"/>
    </source>
</evidence>
<dbReference type="InterPro" id="IPR003660">
    <property type="entry name" value="HAMP_dom"/>
</dbReference>
<keyword evidence="5" id="KW-0597">Phosphoprotein</keyword>
<feature type="transmembrane region" description="Helical" evidence="12">
    <location>
        <begin position="12"/>
        <end position="34"/>
    </location>
</feature>
<keyword evidence="12" id="KW-0812">Transmembrane</keyword>
<name>A0ABT4Q4L1_9BACL</name>
<dbReference type="Gene3D" id="3.30.450.20">
    <property type="entry name" value="PAS domain"/>
    <property type="match status" value="1"/>
</dbReference>
<dbReference type="InterPro" id="IPR005467">
    <property type="entry name" value="His_kinase_dom"/>
</dbReference>
<keyword evidence="12" id="KW-1133">Transmembrane helix</keyword>
<dbReference type="EMBL" id="JAQAGZ010000003">
    <property type="protein sequence ID" value="MCZ8511802.1"/>
    <property type="molecule type" value="Genomic_DNA"/>
</dbReference>
<evidence type="ECO:0000256" key="6">
    <source>
        <dbReference type="ARBA" id="ARBA00022679"/>
    </source>
</evidence>
<dbReference type="SUPFAM" id="SSF47384">
    <property type="entry name" value="Homodimeric domain of signal transducing histidine kinase"/>
    <property type="match status" value="1"/>
</dbReference>
<proteinExistence type="predicted"/>
<feature type="transmembrane region" description="Helical" evidence="12">
    <location>
        <begin position="163"/>
        <end position="186"/>
    </location>
</feature>
<dbReference type="Pfam" id="PF00512">
    <property type="entry name" value="HisKA"/>
    <property type="match status" value="1"/>
</dbReference>